<organism evidence="2 3">
    <name type="scientific">Prosthecobacter debontii</name>
    <dbReference type="NCBI Taxonomy" id="48467"/>
    <lineage>
        <taxon>Bacteria</taxon>
        <taxon>Pseudomonadati</taxon>
        <taxon>Verrucomicrobiota</taxon>
        <taxon>Verrucomicrobiia</taxon>
        <taxon>Verrucomicrobiales</taxon>
        <taxon>Verrucomicrobiaceae</taxon>
        <taxon>Prosthecobacter</taxon>
    </lineage>
</organism>
<evidence type="ECO:0000256" key="1">
    <source>
        <dbReference type="ARBA" id="ARBA00007613"/>
    </source>
</evidence>
<dbReference type="OrthoDB" id="193833at2"/>
<dbReference type="SUPFAM" id="SSF56954">
    <property type="entry name" value="Outer membrane efflux proteins (OEP)"/>
    <property type="match status" value="1"/>
</dbReference>
<accession>A0A1T4X7U2</accession>
<reference evidence="3" key="1">
    <citation type="submission" date="2017-02" db="EMBL/GenBank/DDBJ databases">
        <authorList>
            <person name="Varghese N."/>
            <person name="Submissions S."/>
        </authorList>
    </citation>
    <scope>NUCLEOTIDE SEQUENCE [LARGE SCALE GENOMIC DNA]</scope>
    <source>
        <strain evidence="3">ATCC 700200</strain>
    </source>
</reference>
<evidence type="ECO:0000313" key="3">
    <source>
        <dbReference type="Proteomes" id="UP000190774"/>
    </source>
</evidence>
<dbReference type="EMBL" id="FUYE01000003">
    <property type="protein sequence ID" value="SKA85188.1"/>
    <property type="molecule type" value="Genomic_DNA"/>
</dbReference>
<name>A0A1T4X7U2_9BACT</name>
<dbReference type="STRING" id="48467.SAMN02745166_01111"/>
<dbReference type="InterPro" id="IPR003423">
    <property type="entry name" value="OMP_efflux"/>
</dbReference>
<evidence type="ECO:0000313" key="2">
    <source>
        <dbReference type="EMBL" id="SKA85188.1"/>
    </source>
</evidence>
<sequence length="469" mass="51603">MHSCRTARLHWRCIAPSSSDEASFQQENCARFPRGTTPKRSFFHEDSMKTSSPLSVLALSVAVVFTAQAEDSTTVAGPIFISRLMHEAVTTHPSIAAVEARMQAATSAIGAVRLWEDPQLGLGLTAARRSMRQDDGDIFVGVDQMLPRRGLYNAEKRRATAERQVQQATRQQTAAELGLSVGQAVLELALADELIRLQTENLTWLQTIVKTAEERTKNPGATATESLRLESELAVRTQTLASLKRQRTQFTTSLNLLLGRGADTPWQSLALDSKASELTNATALKTRLERGNPRLAVMRHQIDSAQAEADASREKRKPIISVGVETNTYSGGDFRDAMFAVRITLPWFNRSVYKADIARAESLRDAARSDLAAQQRELYMQLTTLITEAQNNQQAVKAYTAEVLPKTEEAVETIQNAWISSKATLLEVLDARRSLLEARQEQKRALAARHVAAQALIALTGGTSNPQGK</sequence>
<keyword evidence="3" id="KW-1185">Reference proteome</keyword>
<protein>
    <submittedName>
        <fullName evidence="2">Outer membrane protein TolC</fullName>
    </submittedName>
</protein>
<comment type="similarity">
    <text evidence="1">Belongs to the outer membrane factor (OMF) (TC 1.B.17) family.</text>
</comment>
<dbReference type="InterPro" id="IPR010131">
    <property type="entry name" value="MdtP/NodT-like"/>
</dbReference>
<dbReference type="Proteomes" id="UP000190774">
    <property type="component" value="Unassembled WGS sequence"/>
</dbReference>
<dbReference type="AlphaFoldDB" id="A0A1T4X7U2"/>
<gene>
    <name evidence="2" type="ORF">SAMN02745166_01111</name>
</gene>
<dbReference type="PANTHER" id="PTHR30203">
    <property type="entry name" value="OUTER MEMBRANE CATION EFFLUX PROTEIN"/>
    <property type="match status" value="1"/>
</dbReference>
<dbReference type="Pfam" id="PF02321">
    <property type="entry name" value="OEP"/>
    <property type="match status" value="2"/>
</dbReference>
<proteinExistence type="inferred from homology"/>
<dbReference type="Gene3D" id="1.20.1600.10">
    <property type="entry name" value="Outer membrane efflux proteins (OEP)"/>
    <property type="match status" value="1"/>
</dbReference>
<dbReference type="GO" id="GO:0015562">
    <property type="term" value="F:efflux transmembrane transporter activity"/>
    <property type="evidence" value="ECO:0007669"/>
    <property type="project" value="InterPro"/>
</dbReference>